<gene>
    <name evidence="3" type="ORF">I3842_11G120300</name>
</gene>
<keyword evidence="1" id="KW-1133">Transmembrane helix</keyword>
<dbReference type="Proteomes" id="UP000811246">
    <property type="component" value="Chromosome 11"/>
</dbReference>
<feature type="domain" description="DUF7890" evidence="2">
    <location>
        <begin position="158"/>
        <end position="203"/>
    </location>
</feature>
<feature type="transmembrane region" description="Helical" evidence="1">
    <location>
        <begin position="54"/>
        <end position="78"/>
    </location>
</feature>
<reference evidence="3" key="1">
    <citation type="submission" date="2021-01" db="EMBL/GenBank/DDBJ databases">
        <authorList>
            <person name="Lovell J.T."/>
            <person name="Bentley N."/>
            <person name="Bhattarai G."/>
            <person name="Jenkins J.W."/>
            <person name="Sreedasyam A."/>
            <person name="Alarcon Y."/>
            <person name="Bock C."/>
            <person name="Boston L."/>
            <person name="Carlson J."/>
            <person name="Cervantes K."/>
            <person name="Clermont K."/>
            <person name="Krom N."/>
            <person name="Kubenka K."/>
            <person name="Mamidi S."/>
            <person name="Mattison C."/>
            <person name="Monteros M."/>
            <person name="Pisani C."/>
            <person name="Plott C."/>
            <person name="Rajasekar S."/>
            <person name="Rhein H.S."/>
            <person name="Rohla C."/>
            <person name="Song M."/>
            <person name="Hilaire R.S."/>
            <person name="Shu S."/>
            <person name="Wells L."/>
            <person name="Wang X."/>
            <person name="Webber J."/>
            <person name="Heerema R.J."/>
            <person name="Klein P."/>
            <person name="Conner P."/>
            <person name="Grauke L."/>
            <person name="Grimwood J."/>
            <person name="Schmutz J."/>
            <person name="Randall J.J."/>
        </authorList>
    </citation>
    <scope>NUCLEOTIDE SEQUENCE</scope>
    <source>
        <tissue evidence="3">Leaf</tissue>
    </source>
</reference>
<keyword evidence="1" id="KW-0472">Membrane</keyword>
<dbReference type="Pfam" id="PF25418">
    <property type="entry name" value="DUF7890"/>
    <property type="match status" value="1"/>
</dbReference>
<evidence type="ECO:0000313" key="3">
    <source>
        <dbReference type="EMBL" id="KAG6688348.1"/>
    </source>
</evidence>
<comment type="caution">
    <text evidence="3">The sequence shown here is derived from an EMBL/GenBank/DDBJ whole genome shotgun (WGS) entry which is preliminary data.</text>
</comment>
<dbReference type="InterPro" id="IPR057212">
    <property type="entry name" value="DUF7890"/>
</dbReference>
<organism evidence="3 4">
    <name type="scientific">Carya illinoinensis</name>
    <name type="common">Pecan</name>
    <dbReference type="NCBI Taxonomy" id="32201"/>
    <lineage>
        <taxon>Eukaryota</taxon>
        <taxon>Viridiplantae</taxon>
        <taxon>Streptophyta</taxon>
        <taxon>Embryophyta</taxon>
        <taxon>Tracheophyta</taxon>
        <taxon>Spermatophyta</taxon>
        <taxon>Magnoliopsida</taxon>
        <taxon>eudicotyledons</taxon>
        <taxon>Gunneridae</taxon>
        <taxon>Pentapetalae</taxon>
        <taxon>rosids</taxon>
        <taxon>fabids</taxon>
        <taxon>Fagales</taxon>
        <taxon>Juglandaceae</taxon>
        <taxon>Carya</taxon>
    </lineage>
</organism>
<name>A0A922DPG8_CARIL</name>
<evidence type="ECO:0000313" key="4">
    <source>
        <dbReference type="Proteomes" id="UP000811246"/>
    </source>
</evidence>
<dbReference type="PANTHER" id="PTHR36782:SF1">
    <property type="entry name" value="CALCIUM UNIPORTER PROTEIN"/>
    <property type="match status" value="1"/>
</dbReference>
<keyword evidence="1" id="KW-0812">Transmembrane</keyword>
<dbReference type="AlphaFoldDB" id="A0A922DPG8"/>
<dbReference type="EMBL" id="CM031835">
    <property type="protein sequence ID" value="KAG6688348.1"/>
    <property type="molecule type" value="Genomic_DNA"/>
</dbReference>
<dbReference type="PANTHER" id="PTHR36782">
    <property type="entry name" value="BNAC03G62080D PROTEIN"/>
    <property type="match status" value="1"/>
</dbReference>
<accession>A0A922DPG8</accession>
<sequence length="224" mass="25564">MPRETSDHDRYSSMLILLFLPITFSLSINSRPHLYLTSINSQSSWFILHTYHNLAPLFSLITVIYIHQFLSLILISLISLKMWNSLLTCCKNLSFHQVLLLPLEPRDADTTVYRDELEKKASRKKLESSSRDHIAYSKLPISQLPGEDGHGGVDKKEFLRVKVKMTKQEAARMLSKCKDGGLLEFKDVALELAQIPINRVSVVSPNHICDDHPVLRGIPEELEN</sequence>
<proteinExistence type="predicted"/>
<evidence type="ECO:0000256" key="1">
    <source>
        <dbReference type="SAM" id="Phobius"/>
    </source>
</evidence>
<evidence type="ECO:0000259" key="2">
    <source>
        <dbReference type="Pfam" id="PF25418"/>
    </source>
</evidence>
<protein>
    <recommendedName>
        <fullName evidence="2">DUF7890 domain-containing protein</fullName>
    </recommendedName>
</protein>